<evidence type="ECO:0000313" key="1">
    <source>
        <dbReference type="EMBL" id="NUU83200.1"/>
    </source>
</evidence>
<reference evidence="1" key="1">
    <citation type="submission" date="2020-03" db="EMBL/GenBank/DDBJ databases">
        <authorList>
            <person name="Zhang R."/>
        </authorList>
    </citation>
    <scope>NUCLEOTIDE SEQUENCE</scope>
</reference>
<organism evidence="1">
    <name type="scientific">Populus davidiana</name>
    <dbReference type="NCBI Taxonomy" id="266767"/>
    <lineage>
        <taxon>Eukaryota</taxon>
        <taxon>Viridiplantae</taxon>
        <taxon>Streptophyta</taxon>
        <taxon>Embryophyta</taxon>
        <taxon>Tracheophyta</taxon>
        <taxon>Spermatophyta</taxon>
        <taxon>Magnoliopsida</taxon>
        <taxon>eudicotyledons</taxon>
        <taxon>Gunneridae</taxon>
        <taxon>Pentapetalae</taxon>
        <taxon>rosids</taxon>
        <taxon>fabids</taxon>
        <taxon>Malpighiales</taxon>
        <taxon>Salicaceae</taxon>
        <taxon>Saliceae</taxon>
        <taxon>Populus</taxon>
    </lineage>
</organism>
<name>A0A6M2EDD7_9ROSI</name>
<sequence length="101" mass="11509">MHGCLTSFFSDTNSFLLVRVLIEFGHVPCISNPSGNTYNCFRLVWQLERNLVAAACSVQIVHIDKSENLLAAKLMLLIENYEGQCHYFLNERSPILQMISM</sequence>
<accession>A0A6M2EDD7</accession>
<protein>
    <submittedName>
        <fullName evidence="1">Uncharacterized protein</fullName>
    </submittedName>
</protein>
<dbReference type="EMBL" id="GILB01002867">
    <property type="protein sequence ID" value="NUU83200.1"/>
    <property type="molecule type" value="Transcribed_RNA"/>
</dbReference>
<dbReference type="AlphaFoldDB" id="A0A6M2EDD7"/>
<proteinExistence type="predicted"/>